<evidence type="ECO:0000313" key="2">
    <source>
        <dbReference type="Proteomes" id="UP000246202"/>
    </source>
</evidence>
<reference evidence="1 2" key="1">
    <citation type="submission" date="2018-03" db="EMBL/GenBank/DDBJ databases">
        <title>Complete genome sequence analysis of Enterobacteria phage IME339.</title>
        <authorList>
            <person name="Li P."/>
            <person name="Wang J."/>
            <person name="Tong Y."/>
        </authorList>
    </citation>
    <scope>NUCLEOTIDE SEQUENCE [LARGE SCALE GENOMIC DNA]</scope>
</reference>
<evidence type="ECO:0000313" key="1">
    <source>
        <dbReference type="EMBL" id="AWD91612.1"/>
    </source>
</evidence>
<name>A0A2S1GQH2_9CAUD</name>
<dbReference type="Proteomes" id="UP000246202">
    <property type="component" value="Segment"/>
</dbReference>
<sequence>MNAQTCEIDYNKIRSSKVEMMRRFKESHDKAKAEGTITHKRIKFRSSNEPLYGVLCG</sequence>
<dbReference type="KEGG" id="vg:65112228"/>
<dbReference type="InterPro" id="IPR035136">
    <property type="entry name" value="DUF5486"/>
</dbReference>
<protein>
    <submittedName>
        <fullName evidence="1">Uncharacterized protein</fullName>
    </submittedName>
</protein>
<dbReference type="Pfam" id="PF17588">
    <property type="entry name" value="DUF5486"/>
    <property type="match status" value="1"/>
</dbReference>
<keyword evidence="2" id="KW-1185">Reference proteome</keyword>
<organism evidence="1 2">
    <name type="scientific">Enterobacteria phage vB_EcoM_IME339</name>
    <dbReference type="NCBI Taxonomy" id="2163889"/>
    <lineage>
        <taxon>Viruses</taxon>
        <taxon>Duplodnaviria</taxon>
        <taxon>Heunggongvirae</taxon>
        <taxon>Uroviricota</taxon>
        <taxon>Caudoviricetes</taxon>
        <taxon>Pantevenvirales</taxon>
        <taxon>Straboviridae</taxon>
        <taxon>Tevenvirinae</taxon>
        <taxon>Tequatrovirus</taxon>
        <taxon>Tequatrovirus ecomim339</taxon>
    </lineage>
</organism>
<dbReference type="RefSeq" id="YP_010094619.1">
    <property type="nucleotide sequence ID" value="NC_055741.1"/>
</dbReference>
<dbReference type="EMBL" id="MH051915">
    <property type="protein sequence ID" value="AWD91612.1"/>
    <property type="molecule type" value="Genomic_DNA"/>
</dbReference>
<dbReference type="GeneID" id="65112228"/>
<proteinExistence type="predicted"/>
<accession>A0A2S1GQH2</accession>